<dbReference type="PANTHER" id="PTHR35849:SF1">
    <property type="entry name" value="INTERMEMBRANE PHOSPHOLIPID TRANSPORT SYSTEM BINDING PROTEIN MLAB"/>
    <property type="match status" value="1"/>
</dbReference>
<dbReference type="eggNOG" id="COG3113">
    <property type="taxonomic scope" value="Bacteria"/>
</dbReference>
<dbReference type="HOGENOM" id="CLU_115403_13_4_6"/>
<dbReference type="Proteomes" id="UP000008881">
    <property type="component" value="Chromosome"/>
</dbReference>
<dbReference type="PATRIC" id="fig|1028307.3.peg.878"/>
<dbReference type="CDD" id="cd07043">
    <property type="entry name" value="STAS_anti-anti-sigma_factors"/>
    <property type="match status" value="1"/>
</dbReference>
<dbReference type="InterPro" id="IPR049743">
    <property type="entry name" value="MlaB"/>
</dbReference>
<evidence type="ECO:0000313" key="2">
    <source>
        <dbReference type="EMBL" id="AEG95807.1"/>
    </source>
</evidence>
<organism evidence="2 3">
    <name type="scientific">Klebsiella aerogenes (strain ATCC 13048 / DSM 30053 / CCUG 1429 / JCM 1235 / KCTC 2190 / NBRC 13534 / NCIMB 10102 / NCTC 10006 / CDC 819-56)</name>
    <name type="common">Enterobacter aerogenes</name>
    <dbReference type="NCBI Taxonomy" id="1028307"/>
    <lineage>
        <taxon>Bacteria</taxon>
        <taxon>Pseudomonadati</taxon>
        <taxon>Pseudomonadota</taxon>
        <taxon>Gammaproteobacteria</taxon>
        <taxon>Enterobacterales</taxon>
        <taxon>Enterobacteriaceae</taxon>
        <taxon>Klebsiella/Raoultella group</taxon>
        <taxon>Klebsiella</taxon>
    </lineage>
</organism>
<feature type="domain" description="STAS" evidence="1">
    <location>
        <begin position="42"/>
        <end position="96"/>
    </location>
</feature>
<gene>
    <name evidence="2" type="ordered locus">EAE_04390</name>
</gene>
<dbReference type="InterPro" id="IPR052746">
    <property type="entry name" value="MlaB_ABC_Transporter"/>
</dbReference>
<keyword evidence="3" id="KW-1185">Reference proteome</keyword>
<dbReference type="GeneID" id="93314006"/>
<dbReference type="PROSITE" id="PS50801">
    <property type="entry name" value="STAS"/>
    <property type="match status" value="1"/>
</dbReference>
<dbReference type="SUPFAM" id="SSF52091">
    <property type="entry name" value="SpoIIaa-like"/>
    <property type="match status" value="1"/>
</dbReference>
<dbReference type="PANTHER" id="PTHR35849">
    <property type="entry name" value="BLR2341 PROTEIN"/>
    <property type="match status" value="1"/>
</dbReference>
<dbReference type="Pfam" id="PF13466">
    <property type="entry name" value="STAS_2"/>
    <property type="match status" value="1"/>
</dbReference>
<dbReference type="Gene3D" id="3.30.750.24">
    <property type="entry name" value="STAS domain"/>
    <property type="match status" value="1"/>
</dbReference>
<dbReference type="InterPro" id="IPR058548">
    <property type="entry name" value="MlaB-like_STAS"/>
</dbReference>
<dbReference type="AlphaFoldDB" id="A0A0H3FKF0"/>
<name>A0A0H3FKF0_KLEAK</name>
<reference evidence="2 3" key="1">
    <citation type="journal article" date="2012" name="J. Bacteriol.">
        <title>Complete genome sequence of Enterobacter aerogenes KCTC 2190.</title>
        <authorList>
            <person name="Shin S.H."/>
            <person name="Kim S."/>
            <person name="Kim J.Y."/>
            <person name="Lee S."/>
            <person name="Um Y."/>
            <person name="Oh M.K."/>
            <person name="Kim Y.R."/>
            <person name="Lee J."/>
            <person name="Yang K.S."/>
        </authorList>
    </citation>
    <scope>NUCLEOTIDE SEQUENCE [LARGE SCALE GENOMIC DNA]</scope>
    <source>
        <strain evidence="2 3">KCTC 2190</strain>
    </source>
</reference>
<evidence type="ECO:0000313" key="3">
    <source>
        <dbReference type="Proteomes" id="UP000008881"/>
    </source>
</evidence>
<accession>A0A0H3FKF0</accession>
<dbReference type="InterPro" id="IPR036513">
    <property type="entry name" value="STAS_dom_sf"/>
</dbReference>
<dbReference type="EMBL" id="CP002824">
    <property type="protein sequence ID" value="AEG95807.1"/>
    <property type="molecule type" value="Genomic_DNA"/>
</dbReference>
<proteinExistence type="predicted"/>
<sequence length="96" mass="10563">MSEQLSWNRDGERLALRGELDQEFILPLWNARAQATDGVSTIDLSDVSRVDSAGVALLVHFVALVRRQGKTAQVVGKSENLQTLVSLYNLPADMIP</sequence>
<dbReference type="RefSeq" id="WP_015369503.1">
    <property type="nucleotide sequence ID" value="NC_015663.1"/>
</dbReference>
<dbReference type="OrthoDB" id="5687860at2"/>
<protein>
    <recommendedName>
        <fullName evidence="1">STAS domain-containing protein</fullName>
    </recommendedName>
</protein>
<dbReference type="NCBIfam" id="NF033618">
    <property type="entry name" value="mlaB_1"/>
    <property type="match status" value="1"/>
</dbReference>
<evidence type="ECO:0000259" key="1">
    <source>
        <dbReference type="PROSITE" id="PS50801"/>
    </source>
</evidence>
<dbReference type="InterPro" id="IPR002645">
    <property type="entry name" value="STAS_dom"/>
</dbReference>
<dbReference type="KEGG" id="eae:EAE_04390"/>